<evidence type="ECO:0000313" key="1">
    <source>
        <dbReference type="EMBL" id="OYQ46165.1"/>
    </source>
</evidence>
<name>A0A255ZZ50_9FLAO</name>
<dbReference type="AlphaFoldDB" id="A0A255ZZ50"/>
<proteinExistence type="predicted"/>
<comment type="caution">
    <text evidence="1">The sequence shown here is derived from an EMBL/GenBank/DDBJ whole genome shotgun (WGS) entry which is preliminary data.</text>
</comment>
<evidence type="ECO:0000313" key="2">
    <source>
        <dbReference type="Proteomes" id="UP000216035"/>
    </source>
</evidence>
<organism evidence="1 2">
    <name type="scientific">Flavobacterium aurantiibacter</name>
    <dbReference type="NCBI Taxonomy" id="2023067"/>
    <lineage>
        <taxon>Bacteria</taxon>
        <taxon>Pseudomonadati</taxon>
        <taxon>Bacteroidota</taxon>
        <taxon>Flavobacteriia</taxon>
        <taxon>Flavobacteriales</taxon>
        <taxon>Flavobacteriaceae</taxon>
        <taxon>Flavobacterium</taxon>
    </lineage>
</organism>
<keyword evidence="2" id="KW-1185">Reference proteome</keyword>
<dbReference type="Proteomes" id="UP000216035">
    <property type="component" value="Unassembled WGS sequence"/>
</dbReference>
<dbReference type="EMBL" id="NOXX01000168">
    <property type="protein sequence ID" value="OYQ46165.1"/>
    <property type="molecule type" value="Genomic_DNA"/>
</dbReference>
<sequence>MIPKWGSWSSSIKNTAVAATFFISQSQAFEQSCRDYINVIPKWGSWSSSIKNAAVAATFLFPLAKPSSKARA</sequence>
<gene>
    <name evidence="1" type="ORF">CHX27_04835</name>
</gene>
<protein>
    <submittedName>
        <fullName evidence="1">Uncharacterized protein</fullName>
    </submittedName>
</protein>
<reference evidence="1 2" key="1">
    <citation type="submission" date="2017-07" db="EMBL/GenBank/DDBJ databases">
        <title>Flavobacterium cyanobacteriorum sp. nov., isolated from cyanobacterial aggregates in a eutrophic lake.</title>
        <authorList>
            <person name="Cai H."/>
        </authorList>
    </citation>
    <scope>NUCLEOTIDE SEQUENCE [LARGE SCALE GENOMIC DNA]</scope>
    <source>
        <strain evidence="1 2">TH167</strain>
    </source>
</reference>
<accession>A0A255ZZ50</accession>